<evidence type="ECO:0000256" key="5">
    <source>
        <dbReference type="ARBA" id="ARBA00023316"/>
    </source>
</evidence>
<name>A0ABP8WDR2_9PSEU</name>
<dbReference type="Proteomes" id="UP001500325">
    <property type="component" value="Unassembled WGS sequence"/>
</dbReference>
<dbReference type="PANTHER" id="PTHR30582">
    <property type="entry name" value="L,D-TRANSPEPTIDASE"/>
    <property type="match status" value="1"/>
</dbReference>
<proteinExistence type="predicted"/>
<evidence type="ECO:0000256" key="1">
    <source>
        <dbReference type="ARBA" id="ARBA00004752"/>
    </source>
</evidence>
<evidence type="ECO:0000256" key="2">
    <source>
        <dbReference type="ARBA" id="ARBA00022679"/>
    </source>
</evidence>
<reference evidence="11" key="1">
    <citation type="journal article" date="2019" name="Int. J. Syst. Evol. Microbiol.">
        <title>The Global Catalogue of Microorganisms (GCM) 10K type strain sequencing project: providing services to taxonomists for standard genome sequencing and annotation.</title>
        <authorList>
            <consortium name="The Broad Institute Genomics Platform"/>
            <consortium name="The Broad Institute Genome Sequencing Center for Infectious Disease"/>
            <person name="Wu L."/>
            <person name="Ma J."/>
        </authorList>
    </citation>
    <scope>NUCLEOTIDE SEQUENCE [LARGE SCALE GENOMIC DNA]</scope>
    <source>
        <strain evidence="11">JCM 18055</strain>
    </source>
</reference>
<evidence type="ECO:0000256" key="3">
    <source>
        <dbReference type="ARBA" id="ARBA00022960"/>
    </source>
</evidence>
<keyword evidence="8" id="KW-1133">Transmembrane helix</keyword>
<dbReference type="Gene3D" id="2.40.440.10">
    <property type="entry name" value="L,D-transpeptidase catalytic domain-like"/>
    <property type="match status" value="1"/>
</dbReference>
<keyword evidence="2" id="KW-0808">Transferase</keyword>
<evidence type="ECO:0000313" key="10">
    <source>
        <dbReference type="EMBL" id="GAA4686864.1"/>
    </source>
</evidence>
<sequence length="292" mass="30175">MGRVMANHTLPPRARRRAERGPSRSGLVLRAGFGVVAVLAIVLVVGLLVGGAPSPAAQQGGSGAGSAPVATAVDPASLQESTTYTTLQGTVPDPAPQGITDGRVAHPVRETLVHDAPDGTPIARMPVTQIGDTWLPVIGQQGEWAQVLLPSRPSSSTGWLPLADLDVKTTPYRIAVHLGSRTLALYEGGAKLAEWTVGIGKPSAPTPTGRTFLLGAFSDDQQQYSPVILPLGTHSPTHDTFGGGPGTVAIHTWPTDDVLGTATSDGCIRVPADALRQLTEVPLGTLVTIDEA</sequence>
<dbReference type="Pfam" id="PF03734">
    <property type="entry name" value="YkuD"/>
    <property type="match status" value="1"/>
</dbReference>
<feature type="active site" description="Nucleophile" evidence="6">
    <location>
        <position position="267"/>
    </location>
</feature>
<protein>
    <recommendedName>
        <fullName evidence="9">L,D-TPase catalytic domain-containing protein</fullName>
    </recommendedName>
</protein>
<dbReference type="EMBL" id="BAABIC010000006">
    <property type="protein sequence ID" value="GAA4686864.1"/>
    <property type="molecule type" value="Genomic_DNA"/>
</dbReference>
<dbReference type="InterPro" id="IPR050979">
    <property type="entry name" value="LD-transpeptidase"/>
</dbReference>
<dbReference type="InterPro" id="IPR038063">
    <property type="entry name" value="Transpep_catalytic_dom"/>
</dbReference>
<feature type="domain" description="L,D-TPase catalytic" evidence="9">
    <location>
        <begin position="172"/>
        <end position="290"/>
    </location>
</feature>
<feature type="active site" description="Proton donor/acceptor" evidence="6">
    <location>
        <position position="251"/>
    </location>
</feature>
<evidence type="ECO:0000313" key="11">
    <source>
        <dbReference type="Proteomes" id="UP001500325"/>
    </source>
</evidence>
<dbReference type="InterPro" id="IPR005490">
    <property type="entry name" value="LD_TPept_cat_dom"/>
</dbReference>
<evidence type="ECO:0000256" key="7">
    <source>
        <dbReference type="SAM" id="MobiDB-lite"/>
    </source>
</evidence>
<organism evidence="10 11">
    <name type="scientific">Pseudonocardia yuanmonensis</name>
    <dbReference type="NCBI Taxonomy" id="1095914"/>
    <lineage>
        <taxon>Bacteria</taxon>
        <taxon>Bacillati</taxon>
        <taxon>Actinomycetota</taxon>
        <taxon>Actinomycetes</taxon>
        <taxon>Pseudonocardiales</taxon>
        <taxon>Pseudonocardiaceae</taxon>
        <taxon>Pseudonocardia</taxon>
    </lineage>
</organism>
<keyword evidence="8" id="KW-0472">Membrane</keyword>
<evidence type="ECO:0000256" key="4">
    <source>
        <dbReference type="ARBA" id="ARBA00022984"/>
    </source>
</evidence>
<evidence type="ECO:0000256" key="8">
    <source>
        <dbReference type="SAM" id="Phobius"/>
    </source>
</evidence>
<dbReference type="PANTHER" id="PTHR30582:SF2">
    <property type="entry name" value="L,D-TRANSPEPTIDASE YCIB-RELATED"/>
    <property type="match status" value="1"/>
</dbReference>
<keyword evidence="8" id="KW-0812">Transmembrane</keyword>
<dbReference type="SUPFAM" id="SSF141523">
    <property type="entry name" value="L,D-transpeptidase catalytic domain-like"/>
    <property type="match status" value="1"/>
</dbReference>
<dbReference type="CDD" id="cd16913">
    <property type="entry name" value="YkuD_like"/>
    <property type="match status" value="1"/>
</dbReference>
<evidence type="ECO:0000256" key="6">
    <source>
        <dbReference type="PROSITE-ProRule" id="PRU01373"/>
    </source>
</evidence>
<feature type="region of interest" description="Disordered" evidence="7">
    <location>
        <begin position="1"/>
        <end position="23"/>
    </location>
</feature>
<comment type="caution">
    <text evidence="10">The sequence shown here is derived from an EMBL/GenBank/DDBJ whole genome shotgun (WGS) entry which is preliminary data.</text>
</comment>
<keyword evidence="5 6" id="KW-0961">Cell wall biogenesis/degradation</keyword>
<gene>
    <name evidence="10" type="ORF">GCM10023215_23050</name>
</gene>
<feature type="transmembrane region" description="Helical" evidence="8">
    <location>
        <begin position="27"/>
        <end position="49"/>
    </location>
</feature>
<keyword evidence="11" id="KW-1185">Reference proteome</keyword>
<accession>A0ABP8WDR2</accession>
<comment type="pathway">
    <text evidence="1 6">Cell wall biogenesis; peptidoglycan biosynthesis.</text>
</comment>
<keyword evidence="3 6" id="KW-0133">Cell shape</keyword>
<evidence type="ECO:0000259" key="9">
    <source>
        <dbReference type="PROSITE" id="PS52029"/>
    </source>
</evidence>
<dbReference type="PROSITE" id="PS52029">
    <property type="entry name" value="LD_TPASE"/>
    <property type="match status" value="1"/>
</dbReference>
<keyword evidence="4 6" id="KW-0573">Peptidoglycan synthesis</keyword>